<dbReference type="OrthoDB" id="10284483at2759"/>
<feature type="transmembrane region" description="Helical" evidence="1">
    <location>
        <begin position="303"/>
        <end position="321"/>
    </location>
</feature>
<dbReference type="EMBL" id="ADBL01002613">
    <property type="status" value="NOT_ANNOTATED_CDS"/>
    <property type="molecule type" value="Genomic_DNA"/>
</dbReference>
<name>A0A0C4EBU3_MAGP6</name>
<keyword evidence="1" id="KW-0812">Transmembrane</keyword>
<sequence length="481" mass="54454">MDGFETVGAMFRDSGIRSLFSWLTTTIYFLLGINLTSRPAVSVRLTLVGNYPQFRLHKDDINHFLQSLFEPGLRDWACVECEVETGHEGITKPTIAVKLKHRRCLEGDPNHIILLRQLAHNLTGQFRHGPHKFRVAPEWRLSSMTPIQRGFGSYFTLMQLKRMHEASILRASKPDKKGKKIKRKDSANEVLLLADSFFQSFGDLIVFLSDEEIEEFLSDMKRPELAKVTSLLRRIVDHQKKRDEDAVEGSVLQASTMETRDVIQAVVVRMDELAKHGQQLKESVDCLDPKRGSGDEMAQVSQALANVMANNAAFIGAIGMLSRNLEASRRYWGQWATALWVAGIALSIAGVFFPPVFLGAMCASVAAMSSQRRWKRKARQDDLVKKIQEASGELGIHNASCRLYILTVISHAGHFFMSGTDEYRKYRELLRKYFQVDPGADNKQVAALVKETGNRIRNKIWLTGGEVRFLARKYKVPVADW</sequence>
<dbReference type="AlphaFoldDB" id="A0A0C4EBU3"/>
<evidence type="ECO:0000256" key="1">
    <source>
        <dbReference type="SAM" id="Phobius"/>
    </source>
</evidence>
<feature type="transmembrane region" description="Helical" evidence="1">
    <location>
        <begin position="20"/>
        <end position="37"/>
    </location>
</feature>
<reference evidence="2" key="1">
    <citation type="submission" date="2010-05" db="EMBL/GenBank/DDBJ databases">
        <title>The Genome Sequence of Magnaporthe poae strain ATCC 64411.</title>
        <authorList>
            <consortium name="The Broad Institute Genome Sequencing Platform"/>
            <consortium name="Broad Institute Genome Sequencing Center for Infectious Disease"/>
            <person name="Ma L.-J."/>
            <person name="Dead R."/>
            <person name="Young S."/>
            <person name="Zeng Q."/>
            <person name="Koehrsen M."/>
            <person name="Alvarado L."/>
            <person name="Berlin A."/>
            <person name="Chapman S.B."/>
            <person name="Chen Z."/>
            <person name="Freedman E."/>
            <person name="Gellesch M."/>
            <person name="Goldberg J."/>
            <person name="Griggs A."/>
            <person name="Gujja S."/>
            <person name="Heilman E.R."/>
            <person name="Heiman D."/>
            <person name="Hepburn T."/>
            <person name="Howarth C."/>
            <person name="Jen D."/>
            <person name="Larson L."/>
            <person name="Mehta T."/>
            <person name="Neiman D."/>
            <person name="Pearson M."/>
            <person name="Roberts A."/>
            <person name="Saif S."/>
            <person name="Shea T."/>
            <person name="Shenoy N."/>
            <person name="Sisk P."/>
            <person name="Stolte C."/>
            <person name="Sykes S."/>
            <person name="Walk T."/>
            <person name="White J."/>
            <person name="Yandava C."/>
            <person name="Haas B."/>
            <person name="Nusbaum C."/>
            <person name="Birren B."/>
        </authorList>
    </citation>
    <scope>NUCLEOTIDE SEQUENCE</scope>
    <source>
        <strain evidence="2">ATCC 64411</strain>
    </source>
</reference>
<reference evidence="2" key="3">
    <citation type="submission" date="2011-03" db="EMBL/GenBank/DDBJ databases">
        <title>Annotation of Magnaporthe poae ATCC 64411.</title>
        <authorList>
            <person name="Ma L.-J."/>
            <person name="Dead R."/>
            <person name="Young S.K."/>
            <person name="Zeng Q."/>
            <person name="Gargeya S."/>
            <person name="Fitzgerald M."/>
            <person name="Haas B."/>
            <person name="Abouelleil A."/>
            <person name="Alvarado L."/>
            <person name="Arachchi H.M."/>
            <person name="Berlin A."/>
            <person name="Brown A."/>
            <person name="Chapman S.B."/>
            <person name="Chen Z."/>
            <person name="Dunbar C."/>
            <person name="Freedman E."/>
            <person name="Gearin G."/>
            <person name="Gellesch M."/>
            <person name="Goldberg J."/>
            <person name="Griggs A."/>
            <person name="Gujja S."/>
            <person name="Heiman D."/>
            <person name="Howarth C."/>
            <person name="Larson L."/>
            <person name="Lui A."/>
            <person name="MacDonald P.J.P."/>
            <person name="Mehta T."/>
            <person name="Montmayeur A."/>
            <person name="Murphy C."/>
            <person name="Neiman D."/>
            <person name="Pearson M."/>
            <person name="Priest M."/>
            <person name="Roberts A."/>
            <person name="Saif S."/>
            <person name="Shea T."/>
            <person name="Shenoy N."/>
            <person name="Sisk P."/>
            <person name="Stolte C."/>
            <person name="Sykes S."/>
            <person name="Yandava C."/>
            <person name="Wortman J."/>
            <person name="Nusbaum C."/>
            <person name="Birren B."/>
        </authorList>
    </citation>
    <scope>NUCLEOTIDE SEQUENCE</scope>
    <source>
        <strain evidence="2">ATCC 64411</strain>
    </source>
</reference>
<evidence type="ECO:0000313" key="2">
    <source>
        <dbReference type="EMBL" id="KLU91634.1"/>
    </source>
</evidence>
<feature type="transmembrane region" description="Helical" evidence="1">
    <location>
        <begin position="341"/>
        <end position="367"/>
    </location>
</feature>
<evidence type="ECO:0000313" key="3">
    <source>
        <dbReference type="EnsemblFungi" id="MAPG_10152T0"/>
    </source>
</evidence>
<keyword evidence="1" id="KW-0472">Membrane</keyword>
<reference evidence="3" key="4">
    <citation type="journal article" date="2015" name="G3 (Bethesda)">
        <title>Genome sequences of three phytopathogenic species of the Magnaporthaceae family of fungi.</title>
        <authorList>
            <person name="Okagaki L.H."/>
            <person name="Nunes C.C."/>
            <person name="Sailsbery J."/>
            <person name="Clay B."/>
            <person name="Brown D."/>
            <person name="John T."/>
            <person name="Oh Y."/>
            <person name="Young N."/>
            <person name="Fitzgerald M."/>
            <person name="Haas B.J."/>
            <person name="Zeng Q."/>
            <person name="Young S."/>
            <person name="Adiconis X."/>
            <person name="Fan L."/>
            <person name="Levin J.Z."/>
            <person name="Mitchell T.K."/>
            <person name="Okubara P.A."/>
            <person name="Farman M.L."/>
            <person name="Kohn L.M."/>
            <person name="Birren B."/>
            <person name="Ma L.-J."/>
            <person name="Dean R.A."/>
        </authorList>
    </citation>
    <scope>NUCLEOTIDE SEQUENCE</scope>
    <source>
        <strain evidence="3">ATCC 64411 / 73-15</strain>
    </source>
</reference>
<reference evidence="4" key="2">
    <citation type="submission" date="2010-05" db="EMBL/GenBank/DDBJ databases">
        <title>The genome sequence of Magnaporthe poae strain ATCC 64411.</title>
        <authorList>
            <person name="Ma L.-J."/>
            <person name="Dead R."/>
            <person name="Young S."/>
            <person name="Zeng Q."/>
            <person name="Koehrsen M."/>
            <person name="Alvarado L."/>
            <person name="Berlin A."/>
            <person name="Chapman S.B."/>
            <person name="Chen Z."/>
            <person name="Freedman E."/>
            <person name="Gellesch M."/>
            <person name="Goldberg J."/>
            <person name="Griggs A."/>
            <person name="Gujja S."/>
            <person name="Heilman E.R."/>
            <person name="Heiman D."/>
            <person name="Hepburn T."/>
            <person name="Howarth C."/>
            <person name="Jen D."/>
            <person name="Larson L."/>
            <person name="Mehta T."/>
            <person name="Neiman D."/>
            <person name="Pearson M."/>
            <person name="Roberts A."/>
            <person name="Saif S."/>
            <person name="Shea T."/>
            <person name="Shenoy N."/>
            <person name="Sisk P."/>
            <person name="Stolte C."/>
            <person name="Sykes S."/>
            <person name="Walk T."/>
            <person name="White J."/>
            <person name="Yandava C."/>
            <person name="Haas B."/>
            <person name="Nusbaum C."/>
            <person name="Birren B."/>
        </authorList>
    </citation>
    <scope>NUCLEOTIDE SEQUENCE [LARGE SCALE GENOMIC DNA]</scope>
    <source>
        <strain evidence="4">ATCC 64411 / 73-15</strain>
    </source>
</reference>
<accession>A0A0C4EBU3</accession>
<gene>
    <name evidence="2" type="ORF">MAPG_10152</name>
</gene>
<dbReference type="VEuPathDB" id="FungiDB:MAPG_10152"/>
<organism evidence="3 4">
    <name type="scientific">Magnaporthiopsis poae (strain ATCC 64411 / 73-15)</name>
    <name type="common">Kentucky bluegrass fungus</name>
    <name type="synonym">Magnaporthe poae</name>
    <dbReference type="NCBI Taxonomy" id="644358"/>
    <lineage>
        <taxon>Eukaryota</taxon>
        <taxon>Fungi</taxon>
        <taxon>Dikarya</taxon>
        <taxon>Ascomycota</taxon>
        <taxon>Pezizomycotina</taxon>
        <taxon>Sordariomycetes</taxon>
        <taxon>Sordariomycetidae</taxon>
        <taxon>Magnaporthales</taxon>
        <taxon>Magnaporthaceae</taxon>
        <taxon>Magnaporthiopsis</taxon>
    </lineage>
</organism>
<protein>
    <submittedName>
        <fullName evidence="2 3">Uncharacterized protein</fullName>
    </submittedName>
</protein>
<dbReference type="eggNOG" id="ENOG502TEXP">
    <property type="taxonomic scope" value="Eukaryota"/>
</dbReference>
<dbReference type="Proteomes" id="UP000011715">
    <property type="component" value="Unassembled WGS sequence"/>
</dbReference>
<reference evidence="3" key="5">
    <citation type="submission" date="2015-06" db="UniProtKB">
        <authorList>
            <consortium name="EnsemblFungi"/>
        </authorList>
    </citation>
    <scope>IDENTIFICATION</scope>
    <source>
        <strain evidence="3">ATCC 64411</strain>
    </source>
</reference>
<keyword evidence="4" id="KW-1185">Reference proteome</keyword>
<dbReference type="EnsemblFungi" id="MAPG_10152T0">
    <property type="protein sequence ID" value="MAPG_10152T0"/>
    <property type="gene ID" value="MAPG_10152"/>
</dbReference>
<proteinExistence type="predicted"/>
<keyword evidence="1" id="KW-1133">Transmembrane helix</keyword>
<evidence type="ECO:0000313" key="4">
    <source>
        <dbReference type="Proteomes" id="UP000011715"/>
    </source>
</evidence>
<dbReference type="EMBL" id="GL876977">
    <property type="protein sequence ID" value="KLU91634.1"/>
    <property type="molecule type" value="Genomic_DNA"/>
</dbReference>